<name>A0A6A7KB14_9FIRM</name>
<proteinExistence type="predicted"/>
<evidence type="ECO:0000259" key="1">
    <source>
        <dbReference type="PROSITE" id="PS51832"/>
    </source>
</evidence>
<dbReference type="EMBL" id="WHNX01000019">
    <property type="protein sequence ID" value="MPW26471.1"/>
    <property type="molecule type" value="Genomic_DNA"/>
</dbReference>
<dbReference type="InterPro" id="IPR037522">
    <property type="entry name" value="HD_GYP_dom"/>
</dbReference>
<organism evidence="2 3">
    <name type="scientific">Alkalibaculum sporogenes</name>
    <dbReference type="NCBI Taxonomy" id="2655001"/>
    <lineage>
        <taxon>Bacteria</taxon>
        <taxon>Bacillati</taxon>
        <taxon>Bacillota</taxon>
        <taxon>Clostridia</taxon>
        <taxon>Eubacteriales</taxon>
        <taxon>Eubacteriaceae</taxon>
        <taxon>Alkalibaculum</taxon>
    </lineage>
</organism>
<dbReference type="Gene3D" id="1.10.3210.10">
    <property type="entry name" value="Hypothetical protein af1432"/>
    <property type="match status" value="1"/>
</dbReference>
<dbReference type="PANTHER" id="PTHR43155">
    <property type="entry name" value="CYCLIC DI-GMP PHOSPHODIESTERASE PA4108-RELATED"/>
    <property type="match status" value="1"/>
</dbReference>
<protein>
    <submittedName>
        <fullName evidence="2">HD domain-containing protein</fullName>
    </submittedName>
</protein>
<sequence length="200" mass="22343">MDNPCEKIILHDAIECLTAALDAKDHYTQGHSSRVADMSLALSTTLNIRGLELETIHIAAHLHDIGKIGISDRILNKRGKLTKHEWEQIKEHPVIGYNILSKSNDLKEVATIVLSHHERWDGDGYPDGLNKNKIPLGSRIISICDAIDAMISSRPYREALSTEAIICELKSCSGFQFDPYIIPYVDIHKLLNVISPISLK</sequence>
<comment type="caution">
    <text evidence="2">The sequence shown here is derived from an EMBL/GenBank/DDBJ whole genome shotgun (WGS) entry which is preliminary data.</text>
</comment>
<dbReference type="InterPro" id="IPR006675">
    <property type="entry name" value="HDIG_dom"/>
</dbReference>
<keyword evidence="3" id="KW-1185">Reference proteome</keyword>
<dbReference type="PROSITE" id="PS51832">
    <property type="entry name" value="HD_GYP"/>
    <property type="match status" value="1"/>
</dbReference>
<dbReference type="Proteomes" id="UP000440004">
    <property type="component" value="Unassembled WGS sequence"/>
</dbReference>
<feature type="domain" description="HD-GYP" evidence="1">
    <location>
        <begin position="6"/>
        <end position="200"/>
    </location>
</feature>
<dbReference type="InterPro" id="IPR003607">
    <property type="entry name" value="HD/PDEase_dom"/>
</dbReference>
<dbReference type="SUPFAM" id="SSF109604">
    <property type="entry name" value="HD-domain/PDEase-like"/>
    <property type="match status" value="1"/>
</dbReference>
<dbReference type="NCBIfam" id="TIGR00277">
    <property type="entry name" value="HDIG"/>
    <property type="match status" value="1"/>
</dbReference>
<reference evidence="2 3" key="1">
    <citation type="submission" date="2019-10" db="EMBL/GenBank/DDBJ databases">
        <title>Alkalibaculum tamaniensis sp.nov., a new alkaliphilic acetogen, isolated on methoxylated aromatics from a mud volcano.</title>
        <authorList>
            <person name="Khomyakova M.A."/>
            <person name="Merkel A.Y."/>
            <person name="Bonch-Osmolovskaya E.A."/>
            <person name="Slobodkin A.I."/>
        </authorList>
    </citation>
    <scope>NUCLEOTIDE SEQUENCE [LARGE SCALE GENOMIC DNA]</scope>
    <source>
        <strain evidence="2 3">M08DMB</strain>
    </source>
</reference>
<dbReference type="AlphaFoldDB" id="A0A6A7KB14"/>
<dbReference type="Pfam" id="PF13487">
    <property type="entry name" value="HD_5"/>
    <property type="match status" value="1"/>
</dbReference>
<evidence type="ECO:0000313" key="2">
    <source>
        <dbReference type="EMBL" id="MPW26471.1"/>
    </source>
</evidence>
<dbReference type="RefSeq" id="WP_152805018.1">
    <property type="nucleotide sequence ID" value="NZ_WHNX01000019.1"/>
</dbReference>
<dbReference type="PANTHER" id="PTHR43155:SF2">
    <property type="entry name" value="CYCLIC DI-GMP PHOSPHODIESTERASE PA4108"/>
    <property type="match status" value="1"/>
</dbReference>
<dbReference type="CDD" id="cd00077">
    <property type="entry name" value="HDc"/>
    <property type="match status" value="1"/>
</dbReference>
<gene>
    <name evidence="2" type="ORF">GC105_11785</name>
</gene>
<accession>A0A6A7KB14</accession>
<dbReference type="SMART" id="SM00471">
    <property type="entry name" value="HDc"/>
    <property type="match status" value="1"/>
</dbReference>
<evidence type="ECO:0000313" key="3">
    <source>
        <dbReference type="Proteomes" id="UP000440004"/>
    </source>
</evidence>